<keyword evidence="3" id="KW-1185">Reference proteome</keyword>
<proteinExistence type="predicted"/>
<feature type="chain" id="PRO_5011517333" evidence="1">
    <location>
        <begin position="21"/>
        <end position="159"/>
    </location>
</feature>
<accession>A0A1G6DT03</accession>
<dbReference type="STRING" id="665467.SAMN02982931_03731"/>
<dbReference type="RefSeq" id="WP_090878715.1">
    <property type="nucleotide sequence ID" value="NZ_FMXQ01000008.1"/>
</dbReference>
<gene>
    <name evidence="2" type="ORF">SAMN02982931_03731</name>
</gene>
<dbReference type="Proteomes" id="UP000199071">
    <property type="component" value="Unassembled WGS sequence"/>
</dbReference>
<organism evidence="2 3">
    <name type="scientific">Bauldia litoralis</name>
    <dbReference type="NCBI Taxonomy" id="665467"/>
    <lineage>
        <taxon>Bacteria</taxon>
        <taxon>Pseudomonadati</taxon>
        <taxon>Pseudomonadota</taxon>
        <taxon>Alphaproteobacteria</taxon>
        <taxon>Hyphomicrobiales</taxon>
        <taxon>Kaistiaceae</taxon>
        <taxon>Bauldia</taxon>
    </lineage>
</organism>
<dbReference type="AlphaFoldDB" id="A0A1G6DT03"/>
<sequence>MRKLIASLALVVLAAPAAIAEESFYQKHFAPPCYARSYDAAHLAAHPLQRVTYFYVTGGDFGEPDTGAFIVDFGFLVKNSPDVFYGSASCDSTMDAAQCWAEGDAGTFTLEASGDGLRVGIGDHLTLEGNASFSPDLGRGGDDKVIILHPESPLACIVQ</sequence>
<reference evidence="2 3" key="1">
    <citation type="submission" date="2016-10" db="EMBL/GenBank/DDBJ databases">
        <authorList>
            <person name="de Groot N.N."/>
        </authorList>
    </citation>
    <scope>NUCLEOTIDE SEQUENCE [LARGE SCALE GENOMIC DNA]</scope>
    <source>
        <strain evidence="2 3">ATCC 35022</strain>
    </source>
</reference>
<name>A0A1G6DT03_9HYPH</name>
<evidence type="ECO:0000313" key="2">
    <source>
        <dbReference type="EMBL" id="SDB48313.1"/>
    </source>
</evidence>
<evidence type="ECO:0000313" key="3">
    <source>
        <dbReference type="Proteomes" id="UP000199071"/>
    </source>
</evidence>
<protein>
    <submittedName>
        <fullName evidence="2">Uncharacterized protein</fullName>
    </submittedName>
</protein>
<dbReference type="EMBL" id="FMXQ01000008">
    <property type="protein sequence ID" value="SDB48313.1"/>
    <property type="molecule type" value="Genomic_DNA"/>
</dbReference>
<evidence type="ECO:0000256" key="1">
    <source>
        <dbReference type="SAM" id="SignalP"/>
    </source>
</evidence>
<keyword evidence="1" id="KW-0732">Signal</keyword>
<feature type="signal peptide" evidence="1">
    <location>
        <begin position="1"/>
        <end position="20"/>
    </location>
</feature>
<dbReference type="OrthoDB" id="7839213at2"/>